<dbReference type="InterPro" id="IPR011611">
    <property type="entry name" value="PfkB_dom"/>
</dbReference>
<organism evidence="2 3">
    <name type="scientific">Pseudomonas fluorescens</name>
    <dbReference type="NCBI Taxonomy" id="294"/>
    <lineage>
        <taxon>Bacteria</taxon>
        <taxon>Pseudomonadati</taxon>
        <taxon>Pseudomonadota</taxon>
        <taxon>Gammaproteobacteria</taxon>
        <taxon>Pseudomonadales</taxon>
        <taxon>Pseudomonadaceae</taxon>
        <taxon>Pseudomonas</taxon>
    </lineage>
</organism>
<proteinExistence type="predicted"/>
<comment type="caution">
    <text evidence="2">The sequence shown here is derived from an EMBL/GenBank/DDBJ whole genome shotgun (WGS) entry which is preliminary data.</text>
</comment>
<dbReference type="EMBL" id="NVXX01000005">
    <property type="protein sequence ID" value="PKH25627.1"/>
    <property type="molecule type" value="Genomic_DNA"/>
</dbReference>
<gene>
    <name evidence="2" type="ORF">CIB54_04405</name>
</gene>
<accession>A0A2N1EDL9</accession>
<dbReference type="GO" id="GO:0016740">
    <property type="term" value="F:transferase activity"/>
    <property type="evidence" value="ECO:0007669"/>
    <property type="project" value="UniProtKB-KW"/>
</dbReference>
<dbReference type="SUPFAM" id="SSF53613">
    <property type="entry name" value="Ribokinase-like"/>
    <property type="match status" value="1"/>
</dbReference>
<dbReference type="AlphaFoldDB" id="A0A2N1EDL9"/>
<dbReference type="Pfam" id="PF00294">
    <property type="entry name" value="PfkB"/>
    <property type="match status" value="1"/>
</dbReference>
<dbReference type="InterPro" id="IPR029056">
    <property type="entry name" value="Ribokinase-like"/>
</dbReference>
<evidence type="ECO:0000313" key="3">
    <source>
        <dbReference type="Proteomes" id="UP000233564"/>
    </source>
</evidence>
<sequence length="386" mass="41620">MHIVGGFYRELCHLPEWDTLMGSGARAALTVAALSPGTKFTTYAAASESMAVEALERHGIATTIATRPSPIVFAYFHPLSSPHIEPGREELITQSSLQVTADAVLRFGFLEGDAVVKARRAVYDPQTWRNPKPFSANGSSADELALVMNELEISSATGIDNIDQAAHHLIQTQKAEVVVVKQGPYGAKVYDASDSSTHVPAYSSVRVFKIGTGDVFSAVFAHYWAQMRMPAHEAADLASRAVSLYCETRTFKFDHAALAARQPVFATRGATACIEAGIDAIGQRYALEEARFALRELGVNAICPNIELAIPTGNYEAILVIDDALPPESVGRIAEHAARGTPIIVLKERAERDTPWPTDTLTTSDFTTALYFTAWAAGEALSPGMP</sequence>
<keyword evidence="2" id="KW-0808">Transferase</keyword>
<dbReference type="RefSeq" id="WP_101218758.1">
    <property type="nucleotide sequence ID" value="NZ_KZ477987.1"/>
</dbReference>
<dbReference type="Proteomes" id="UP000233564">
    <property type="component" value="Unassembled WGS sequence"/>
</dbReference>
<reference evidence="2 3" key="1">
    <citation type="submission" date="2017-08" db="EMBL/GenBank/DDBJ databases">
        <authorList>
            <person name="de Groot N.N."/>
        </authorList>
    </citation>
    <scope>NUCLEOTIDE SEQUENCE [LARGE SCALE GENOMIC DNA]</scope>
    <source>
        <strain evidence="2 3">PfR 37</strain>
    </source>
</reference>
<evidence type="ECO:0000313" key="2">
    <source>
        <dbReference type="EMBL" id="PKH25627.1"/>
    </source>
</evidence>
<protein>
    <submittedName>
        <fullName evidence="2">Nucleoside 2-deoxyribosyltransferase</fullName>
    </submittedName>
</protein>
<feature type="domain" description="Carbohydrate kinase PfkB" evidence="1">
    <location>
        <begin position="146"/>
        <end position="247"/>
    </location>
</feature>
<evidence type="ECO:0000259" key="1">
    <source>
        <dbReference type="Pfam" id="PF00294"/>
    </source>
</evidence>
<dbReference type="Gene3D" id="3.40.1190.20">
    <property type="match status" value="1"/>
</dbReference>
<name>A0A2N1EDL9_PSEFL</name>